<keyword evidence="5" id="KW-0255">Endonuclease</keyword>
<dbReference type="CDD" id="cd17253">
    <property type="entry name" value="RMtype1_S_Eco933I-TRD2-CR2_like"/>
    <property type="match status" value="1"/>
</dbReference>
<dbReference type="GO" id="GO:0003677">
    <property type="term" value="F:DNA binding"/>
    <property type="evidence" value="ECO:0007669"/>
    <property type="project" value="UniProtKB-KW"/>
</dbReference>
<proteinExistence type="inferred from homology"/>
<dbReference type="AlphaFoldDB" id="A0A2S5KST6"/>
<evidence type="ECO:0000256" key="1">
    <source>
        <dbReference type="ARBA" id="ARBA00010923"/>
    </source>
</evidence>
<dbReference type="InterPro" id="IPR000055">
    <property type="entry name" value="Restrct_endonuc_typeI_TRD"/>
</dbReference>
<evidence type="ECO:0000259" key="4">
    <source>
        <dbReference type="Pfam" id="PF01420"/>
    </source>
</evidence>
<dbReference type="Gene3D" id="1.10.287.1120">
    <property type="entry name" value="Bipartite methylase S protein"/>
    <property type="match status" value="1"/>
</dbReference>
<dbReference type="InterPro" id="IPR052021">
    <property type="entry name" value="Type-I_RS_S_subunit"/>
</dbReference>
<evidence type="ECO:0000313" key="5">
    <source>
        <dbReference type="EMBL" id="PPC77904.1"/>
    </source>
</evidence>
<feature type="domain" description="Type I restriction modification DNA specificity" evidence="4">
    <location>
        <begin position="5"/>
        <end position="168"/>
    </location>
</feature>
<dbReference type="PANTHER" id="PTHR30408">
    <property type="entry name" value="TYPE-1 RESTRICTION ENZYME ECOKI SPECIFICITY PROTEIN"/>
    <property type="match status" value="1"/>
</dbReference>
<dbReference type="Gene3D" id="3.90.220.20">
    <property type="entry name" value="DNA methylase specificity domains"/>
    <property type="match status" value="2"/>
</dbReference>
<dbReference type="OrthoDB" id="9798929at2"/>
<evidence type="ECO:0000256" key="3">
    <source>
        <dbReference type="ARBA" id="ARBA00023125"/>
    </source>
</evidence>
<dbReference type="GO" id="GO:0004519">
    <property type="term" value="F:endonuclease activity"/>
    <property type="evidence" value="ECO:0007669"/>
    <property type="project" value="UniProtKB-KW"/>
</dbReference>
<feature type="domain" description="Type I restriction modification DNA specificity" evidence="4">
    <location>
        <begin position="208"/>
        <end position="374"/>
    </location>
</feature>
<name>A0A2S5KST6_9PROT</name>
<dbReference type="GO" id="GO:0009307">
    <property type="term" value="P:DNA restriction-modification system"/>
    <property type="evidence" value="ECO:0007669"/>
    <property type="project" value="UniProtKB-KW"/>
</dbReference>
<protein>
    <submittedName>
        <fullName evidence="5">Restriction endonuclease subunit S</fullName>
    </submittedName>
</protein>
<dbReference type="EMBL" id="PRLP01000024">
    <property type="protein sequence ID" value="PPC77904.1"/>
    <property type="molecule type" value="Genomic_DNA"/>
</dbReference>
<sequence>MARFSGGGTPTRDNREFWNGDIPWVSPKDMKSEFITGAEECITAAGLSGSSSSMVPAERVLMVVRSGILKHTIPVAINSLPVALNQDMKAIWLDTDYLSSRFFMRWVQGLNDDLLKIWLKQGATVESIEQDYLSDTLMPVPPVSEREQIVQCLDRETTRIDALIEKKTRFIELLREKRQALITHAVTKGLDPHVKMKDSGVEWLGEVPEHWALKRLKFIAVVQTGIAKGKDNAEKDTVEVPYLRVANVQDGYLDLDEVATIEVSIADLPRYLLQPGDVLMNEGGDFDKLGRGHVWHGEIDPCIHQNHVFAVRPHGVSSEWLNTFTSSAAAQFYFMGRSKQSTNLASISSSNLMEIAVPLPCEDEQRLILDRLHRQAAQMNTLVLRTERSISLLKERRSALITAAVTGQIDLREAV</sequence>
<keyword evidence="5" id="KW-0540">Nuclease</keyword>
<dbReference type="SUPFAM" id="SSF116734">
    <property type="entry name" value="DNA methylase specificity domain"/>
    <property type="match status" value="2"/>
</dbReference>
<dbReference type="Pfam" id="PF01420">
    <property type="entry name" value="Methylase_S"/>
    <property type="match status" value="2"/>
</dbReference>
<keyword evidence="3" id="KW-0238">DNA-binding</keyword>
<gene>
    <name evidence="5" type="ORF">C4K68_08250</name>
</gene>
<accession>A0A2S5KST6</accession>
<dbReference type="PANTHER" id="PTHR30408:SF12">
    <property type="entry name" value="TYPE I RESTRICTION ENZYME MJAVIII SPECIFICITY SUBUNIT"/>
    <property type="match status" value="1"/>
</dbReference>
<organism evidence="5 6">
    <name type="scientific">Proteobacteria bacterium 228</name>
    <dbReference type="NCBI Taxonomy" id="2083153"/>
    <lineage>
        <taxon>Bacteria</taxon>
        <taxon>Pseudomonadati</taxon>
        <taxon>Pseudomonadota</taxon>
    </lineage>
</organism>
<dbReference type="InterPro" id="IPR044946">
    <property type="entry name" value="Restrct_endonuc_typeI_TRD_sf"/>
</dbReference>
<evidence type="ECO:0000256" key="2">
    <source>
        <dbReference type="ARBA" id="ARBA00022747"/>
    </source>
</evidence>
<comment type="caution">
    <text evidence="5">The sequence shown here is derived from an EMBL/GenBank/DDBJ whole genome shotgun (WGS) entry which is preliminary data.</text>
</comment>
<reference evidence="5 6" key="1">
    <citation type="submission" date="2018-02" db="EMBL/GenBank/DDBJ databases">
        <title>novel marine gammaproteobacteria from coastal saline agro ecosystem.</title>
        <authorList>
            <person name="Krishnan R."/>
            <person name="Ramesh Kumar N."/>
        </authorList>
    </citation>
    <scope>NUCLEOTIDE SEQUENCE [LARGE SCALE GENOMIC DNA]</scope>
    <source>
        <strain evidence="5 6">228</strain>
    </source>
</reference>
<evidence type="ECO:0000313" key="6">
    <source>
        <dbReference type="Proteomes" id="UP000238196"/>
    </source>
</evidence>
<dbReference type="Proteomes" id="UP000238196">
    <property type="component" value="Unassembled WGS sequence"/>
</dbReference>
<keyword evidence="2" id="KW-0680">Restriction system</keyword>
<keyword evidence="5" id="KW-0378">Hydrolase</keyword>
<dbReference type="CDD" id="cd17249">
    <property type="entry name" value="RMtype1_S_EcoR124I-TRD2-CR2_like"/>
    <property type="match status" value="1"/>
</dbReference>
<comment type="similarity">
    <text evidence="1">Belongs to the type-I restriction system S methylase family.</text>
</comment>